<sequence>MDQQLTSTQKANLHEIADLMLEIYQTLANMRFLNPAGIIKGPHNTDNALELYQELGLDPSIIYLYSILPYIESPLAGQPDFFKGGIFTDFRRLDDIEEGRDPFHICPGDDDYEDEDGPYMRPWVTPLSLLGNHQSVILYDARRHQIWIIDQESWNTTDPALRNSSDRAAGDEYEYDPLVSFIGDNAWWWENSGREWDSDELPLRELYSKHGWPDNFNGDAFEIDQLRLVEDAQRQNGEDAT</sequence>
<protein>
    <submittedName>
        <fullName evidence="1">Uncharacterized protein</fullName>
    </submittedName>
</protein>
<dbReference type="EMBL" id="LYCR01000102">
    <property type="protein sequence ID" value="OGM41830.1"/>
    <property type="molecule type" value="Genomic_DNA"/>
</dbReference>
<name>A0A1F7ZQU5_9EURO</name>
<keyword evidence="2" id="KW-1185">Reference proteome</keyword>
<accession>A0A1F7ZQU5</accession>
<dbReference type="OrthoDB" id="5327951at2759"/>
<dbReference type="GeneID" id="34453030"/>
<dbReference type="Proteomes" id="UP000179179">
    <property type="component" value="Unassembled WGS sequence"/>
</dbReference>
<comment type="caution">
    <text evidence="1">The sequence shown here is derived from an EMBL/GenBank/DDBJ whole genome shotgun (WGS) entry which is preliminary data.</text>
</comment>
<evidence type="ECO:0000313" key="2">
    <source>
        <dbReference type="Proteomes" id="UP000179179"/>
    </source>
</evidence>
<dbReference type="RefSeq" id="XP_022385547.1">
    <property type="nucleotide sequence ID" value="XM_022536768.1"/>
</dbReference>
<organism evidence="1 2">
    <name type="scientific">Aspergillus bombycis</name>
    <dbReference type="NCBI Taxonomy" id="109264"/>
    <lineage>
        <taxon>Eukaryota</taxon>
        <taxon>Fungi</taxon>
        <taxon>Dikarya</taxon>
        <taxon>Ascomycota</taxon>
        <taxon>Pezizomycotina</taxon>
        <taxon>Eurotiomycetes</taxon>
        <taxon>Eurotiomycetidae</taxon>
        <taxon>Eurotiales</taxon>
        <taxon>Aspergillaceae</taxon>
        <taxon>Aspergillus</taxon>
    </lineage>
</organism>
<reference evidence="1 2" key="1">
    <citation type="journal article" date="2016" name="Genome Biol. Evol.">
        <title>Draft genome sequence of an aflatoxigenic Aspergillus species, A. bombycis.</title>
        <authorList>
            <person name="Moore G.G."/>
            <person name="Mack B.M."/>
            <person name="Beltz S.B."/>
            <person name="Gilbert M.K."/>
        </authorList>
    </citation>
    <scope>NUCLEOTIDE SEQUENCE [LARGE SCALE GENOMIC DNA]</scope>
    <source>
        <strain evidence="2">NRRL 26010</strain>
    </source>
</reference>
<proteinExistence type="predicted"/>
<gene>
    <name evidence="1" type="ORF">ABOM_009640</name>
</gene>
<evidence type="ECO:0000313" key="1">
    <source>
        <dbReference type="EMBL" id="OGM41830.1"/>
    </source>
</evidence>
<dbReference type="AlphaFoldDB" id="A0A1F7ZQU5"/>